<dbReference type="AlphaFoldDB" id="A0A0M3KDZ9"/>
<sequence>MKPPEEVMPKFHKLSFDDEGRPCGTLFYTIKPKFYQLLSDIALKTSRLKLYEHEQILKNIKTTPPQELILSGSAWLPKEDMNKKLEETISDEMYTNLIMAFDYLCSLPFSSMERDFIFEYRMPIASGAGSRLFGPEIPKVEVIPETNRRIARSETTVKTTKALVTVSDAGTGKYTVNGHGIDEFRSLQAREVFLAPLIVADVLGMVDISAVVQEGPGGVSVIPRVVRHGAALGIAALYPEHSEKLRLAGLLTRDPRRRERSKVNQPGARAKWIWFVFEEFSI</sequence>
<dbReference type="Pfam" id="PF00380">
    <property type="entry name" value="Ribosomal_S9"/>
    <property type="match status" value="1"/>
</dbReference>
<dbReference type="GO" id="GO:0006412">
    <property type="term" value="P:translation"/>
    <property type="evidence" value="ECO:0007669"/>
    <property type="project" value="InterPro"/>
</dbReference>
<organism evidence="6">
    <name type="scientific">Anisakis simplex</name>
    <name type="common">Herring worm</name>
    <dbReference type="NCBI Taxonomy" id="6269"/>
    <lineage>
        <taxon>Eukaryota</taxon>
        <taxon>Metazoa</taxon>
        <taxon>Ecdysozoa</taxon>
        <taxon>Nematoda</taxon>
        <taxon>Chromadorea</taxon>
        <taxon>Rhabditida</taxon>
        <taxon>Spirurina</taxon>
        <taxon>Ascaridomorpha</taxon>
        <taxon>Ascaridoidea</taxon>
        <taxon>Anisakidae</taxon>
        <taxon>Anisakis</taxon>
        <taxon>Anisakis simplex complex</taxon>
    </lineage>
</organism>
<dbReference type="GO" id="GO:0005763">
    <property type="term" value="C:mitochondrial small ribosomal subunit"/>
    <property type="evidence" value="ECO:0007669"/>
    <property type="project" value="TreeGrafter"/>
</dbReference>
<evidence type="ECO:0000313" key="6">
    <source>
        <dbReference type="WBParaSite" id="ASIM_0001920401-mRNA-1"/>
    </source>
</evidence>
<evidence type="ECO:0000256" key="1">
    <source>
        <dbReference type="ARBA" id="ARBA00005251"/>
    </source>
</evidence>
<protein>
    <submittedName>
        <fullName evidence="6">Probable 40S ribosomal protein S9, mitochondrial (inferred by orthology to a C. elegans protein)</fullName>
    </submittedName>
</protein>
<proteinExistence type="inferred from homology"/>
<dbReference type="Gene3D" id="3.30.230.10">
    <property type="match status" value="1"/>
</dbReference>
<reference evidence="6" key="1">
    <citation type="submission" date="2017-02" db="UniProtKB">
        <authorList>
            <consortium name="WormBaseParasite"/>
        </authorList>
    </citation>
    <scope>IDENTIFICATION</scope>
</reference>
<dbReference type="PANTHER" id="PTHR21569:SF1">
    <property type="entry name" value="SMALL RIBOSOMAL SUBUNIT PROTEIN US9M"/>
    <property type="match status" value="1"/>
</dbReference>
<dbReference type="GO" id="GO:0003723">
    <property type="term" value="F:RNA binding"/>
    <property type="evidence" value="ECO:0007669"/>
    <property type="project" value="TreeGrafter"/>
</dbReference>
<dbReference type="InterPro" id="IPR000754">
    <property type="entry name" value="Ribosomal_uS9"/>
</dbReference>
<accession>A0A0M3KDZ9</accession>
<dbReference type="WBParaSite" id="ASIM_0001920401-mRNA-1">
    <property type="protein sequence ID" value="ASIM_0001920401-mRNA-1"/>
    <property type="gene ID" value="ASIM_0001920401"/>
</dbReference>
<keyword evidence="2" id="KW-0689">Ribosomal protein</keyword>
<dbReference type="OrthoDB" id="10254627at2759"/>
<comment type="similarity">
    <text evidence="1">Belongs to the universal ribosomal protein uS9 family.</text>
</comment>
<evidence type="ECO:0000256" key="3">
    <source>
        <dbReference type="ARBA" id="ARBA00023274"/>
    </source>
</evidence>
<dbReference type="InterPro" id="IPR020568">
    <property type="entry name" value="Ribosomal_Su5_D2-typ_SF"/>
</dbReference>
<name>A0A0M3KDZ9_ANISI</name>
<gene>
    <name evidence="4" type="ORF">ASIM_LOCUS18597</name>
</gene>
<dbReference type="SUPFAM" id="SSF54211">
    <property type="entry name" value="Ribosomal protein S5 domain 2-like"/>
    <property type="match status" value="1"/>
</dbReference>
<evidence type="ECO:0000313" key="5">
    <source>
        <dbReference type="Proteomes" id="UP000267096"/>
    </source>
</evidence>
<dbReference type="EMBL" id="UYRR01035763">
    <property type="protein sequence ID" value="VDK65453.1"/>
    <property type="molecule type" value="Genomic_DNA"/>
</dbReference>
<dbReference type="PANTHER" id="PTHR21569">
    <property type="entry name" value="RIBOSOMAL PROTEIN S9"/>
    <property type="match status" value="1"/>
</dbReference>
<reference evidence="4 5" key="2">
    <citation type="submission" date="2018-11" db="EMBL/GenBank/DDBJ databases">
        <authorList>
            <consortium name="Pathogen Informatics"/>
        </authorList>
    </citation>
    <scope>NUCLEOTIDE SEQUENCE [LARGE SCALE GENOMIC DNA]</scope>
</reference>
<keyword evidence="5" id="KW-1185">Reference proteome</keyword>
<dbReference type="InterPro" id="IPR014721">
    <property type="entry name" value="Ribsml_uS5_D2-typ_fold_subgr"/>
</dbReference>
<dbReference type="Proteomes" id="UP000267096">
    <property type="component" value="Unassembled WGS sequence"/>
</dbReference>
<keyword evidence="3" id="KW-0687">Ribonucleoprotein</keyword>
<dbReference type="GO" id="GO:0003735">
    <property type="term" value="F:structural constituent of ribosome"/>
    <property type="evidence" value="ECO:0007669"/>
    <property type="project" value="InterPro"/>
</dbReference>
<evidence type="ECO:0000256" key="2">
    <source>
        <dbReference type="ARBA" id="ARBA00022980"/>
    </source>
</evidence>
<evidence type="ECO:0000313" key="4">
    <source>
        <dbReference type="EMBL" id="VDK65453.1"/>
    </source>
</evidence>